<dbReference type="STRING" id="247633.GP2143_03973"/>
<feature type="transmembrane region" description="Helical" evidence="2">
    <location>
        <begin position="448"/>
        <end position="471"/>
    </location>
</feature>
<feature type="transmembrane region" description="Helical" evidence="2">
    <location>
        <begin position="297"/>
        <end position="317"/>
    </location>
</feature>
<protein>
    <submittedName>
        <fullName evidence="3">Sugar transporter</fullName>
    </submittedName>
</protein>
<dbReference type="eggNOG" id="COG2211">
    <property type="taxonomic scope" value="Bacteria"/>
</dbReference>
<comment type="caution">
    <text evidence="3">The sequence shown here is derived from an EMBL/GenBank/DDBJ whole genome shotgun (WGS) entry which is preliminary data.</text>
</comment>
<reference evidence="3 4" key="1">
    <citation type="journal article" date="2010" name="J. Bacteriol.">
        <title>Genome sequence of the oligotrophic marine Gammaproteobacterium HTCC2143, isolated from the Oregon Coast.</title>
        <authorList>
            <person name="Oh H.M."/>
            <person name="Kang I."/>
            <person name="Ferriera S."/>
            <person name="Giovannoni S.J."/>
            <person name="Cho J.C."/>
        </authorList>
    </citation>
    <scope>NUCLEOTIDE SEQUENCE [LARGE SCALE GENOMIC DNA]</scope>
    <source>
        <strain evidence="3 4">HTCC2143</strain>
    </source>
</reference>
<name>A0YDE6_9GAMM</name>
<keyword evidence="2" id="KW-0812">Transmembrane</keyword>
<sequence length="493" mass="54727">MNNNNFQSVDSGIAHKPSKPTLWTKLSYGFGAAAFGIKNNGFDYFLLLFYSQVVGLDARLVGIAITAALVIDAISDPIVGYWSDNLRSRWGRRHPFMYAAAVPVSLSYFFLWSPPLDWSQMELFWYLLIMAVFIRMGITLYETPSTALVPELTDDYVQRSSLLSFRYYFGWTGGNTMSVLMFLFLFPAFVTASITDGRFNADSYSLYGKIASVLIFISIIVSSLGTHSQIPNLKAPPPKRELTLGAIIKEIADTLADRSFFSLFFAALLGAIGTGLSAALTFYFWTYFWGFSSIQTGLITMGTFLAAFIGLFLAPIVTNTIGKKRGAMIVGLVAFIGSPLPMALELLGVLPESKDFTFWFVFITGVIDTGLIICFQILVASMMADLVDQSELKTGRRSEGVFFAASTFIRKATQGIGLMLASMLLYLADFQQGADTTQVAAESIDRLVMLYIPAILFIWLTMIAVISTYRLDRKQHEENLRKLKAINTEKISN</sequence>
<feature type="transmembrane region" description="Helical" evidence="2">
    <location>
        <begin position="401"/>
        <end position="428"/>
    </location>
</feature>
<dbReference type="GO" id="GO:0008643">
    <property type="term" value="P:carbohydrate transport"/>
    <property type="evidence" value="ECO:0007669"/>
    <property type="project" value="InterPro"/>
</dbReference>
<dbReference type="PANTHER" id="PTHR11328:SF24">
    <property type="entry name" value="MAJOR FACILITATOR SUPERFAMILY (MFS) PROFILE DOMAIN-CONTAINING PROTEIN"/>
    <property type="match status" value="1"/>
</dbReference>
<organism evidence="3 4">
    <name type="scientific">marine gamma proteobacterium HTCC2143</name>
    <dbReference type="NCBI Taxonomy" id="247633"/>
    <lineage>
        <taxon>Bacteria</taxon>
        <taxon>Pseudomonadati</taxon>
        <taxon>Pseudomonadota</taxon>
        <taxon>Gammaproteobacteria</taxon>
        <taxon>Cellvibrionales</taxon>
        <taxon>Spongiibacteraceae</taxon>
        <taxon>BD1-7 clade</taxon>
    </lineage>
</organism>
<dbReference type="OrthoDB" id="181905at2"/>
<comment type="similarity">
    <text evidence="1">Belongs to the sodium:galactoside symporter (TC 2.A.2) family.</text>
</comment>
<keyword evidence="3" id="KW-0762">Sugar transport</keyword>
<keyword evidence="2" id="KW-1133">Transmembrane helix</keyword>
<proteinExistence type="inferred from homology"/>
<feature type="transmembrane region" description="Helical" evidence="2">
    <location>
        <begin position="206"/>
        <end position="224"/>
    </location>
</feature>
<evidence type="ECO:0000256" key="2">
    <source>
        <dbReference type="SAM" id="Phobius"/>
    </source>
</evidence>
<keyword evidence="2" id="KW-0472">Membrane</keyword>
<feature type="transmembrane region" description="Helical" evidence="2">
    <location>
        <begin position="168"/>
        <end position="194"/>
    </location>
</feature>
<feature type="transmembrane region" description="Helical" evidence="2">
    <location>
        <begin position="95"/>
        <end position="111"/>
    </location>
</feature>
<dbReference type="GO" id="GO:0005886">
    <property type="term" value="C:plasma membrane"/>
    <property type="evidence" value="ECO:0007669"/>
    <property type="project" value="TreeGrafter"/>
</dbReference>
<evidence type="ECO:0000256" key="1">
    <source>
        <dbReference type="ARBA" id="ARBA00009617"/>
    </source>
</evidence>
<evidence type="ECO:0000313" key="3">
    <source>
        <dbReference type="EMBL" id="EAW31249.1"/>
    </source>
</evidence>
<accession>A0YDE6</accession>
<feature type="transmembrane region" description="Helical" evidence="2">
    <location>
        <begin position="260"/>
        <end position="285"/>
    </location>
</feature>
<dbReference type="SUPFAM" id="SSF103473">
    <property type="entry name" value="MFS general substrate transporter"/>
    <property type="match status" value="1"/>
</dbReference>
<dbReference type="InterPro" id="IPR039672">
    <property type="entry name" value="MFS_2"/>
</dbReference>
<feature type="transmembrane region" description="Helical" evidence="2">
    <location>
        <begin position="329"/>
        <end position="350"/>
    </location>
</feature>
<keyword evidence="3" id="KW-0813">Transport</keyword>
<keyword evidence="4" id="KW-1185">Reference proteome</keyword>
<dbReference type="GO" id="GO:0015293">
    <property type="term" value="F:symporter activity"/>
    <property type="evidence" value="ECO:0007669"/>
    <property type="project" value="InterPro"/>
</dbReference>
<gene>
    <name evidence="3" type="ORF">GP2143_03973</name>
</gene>
<dbReference type="Proteomes" id="UP000004931">
    <property type="component" value="Unassembled WGS sequence"/>
</dbReference>
<dbReference type="AlphaFoldDB" id="A0YDE6"/>
<dbReference type="Pfam" id="PF13347">
    <property type="entry name" value="MFS_2"/>
    <property type="match status" value="1"/>
</dbReference>
<dbReference type="Gene3D" id="1.20.1250.20">
    <property type="entry name" value="MFS general substrate transporter like domains"/>
    <property type="match status" value="2"/>
</dbReference>
<dbReference type="EMBL" id="AAVT01000004">
    <property type="protein sequence ID" value="EAW31249.1"/>
    <property type="molecule type" value="Genomic_DNA"/>
</dbReference>
<feature type="transmembrane region" description="Helical" evidence="2">
    <location>
        <begin position="356"/>
        <end position="380"/>
    </location>
</feature>
<dbReference type="InterPro" id="IPR036259">
    <property type="entry name" value="MFS_trans_sf"/>
</dbReference>
<feature type="transmembrane region" description="Helical" evidence="2">
    <location>
        <begin position="60"/>
        <end position="83"/>
    </location>
</feature>
<feature type="transmembrane region" description="Helical" evidence="2">
    <location>
        <begin position="123"/>
        <end position="141"/>
    </location>
</feature>
<evidence type="ECO:0000313" key="4">
    <source>
        <dbReference type="Proteomes" id="UP000004931"/>
    </source>
</evidence>
<dbReference type="PANTHER" id="PTHR11328">
    <property type="entry name" value="MAJOR FACILITATOR SUPERFAMILY DOMAIN-CONTAINING PROTEIN"/>
    <property type="match status" value="1"/>
</dbReference>